<dbReference type="AlphaFoldDB" id="A0A9Q3EFP3"/>
<organism evidence="1 2">
    <name type="scientific">Austropuccinia psidii MF-1</name>
    <dbReference type="NCBI Taxonomy" id="1389203"/>
    <lineage>
        <taxon>Eukaryota</taxon>
        <taxon>Fungi</taxon>
        <taxon>Dikarya</taxon>
        <taxon>Basidiomycota</taxon>
        <taxon>Pucciniomycotina</taxon>
        <taxon>Pucciniomycetes</taxon>
        <taxon>Pucciniales</taxon>
        <taxon>Sphaerophragmiaceae</taxon>
        <taxon>Austropuccinia</taxon>
    </lineage>
</organism>
<proteinExistence type="predicted"/>
<comment type="caution">
    <text evidence="1">The sequence shown here is derived from an EMBL/GenBank/DDBJ whole genome shotgun (WGS) entry which is preliminary data.</text>
</comment>
<name>A0A9Q3EFP3_9BASI</name>
<evidence type="ECO:0000313" key="1">
    <source>
        <dbReference type="EMBL" id="MBW0518098.1"/>
    </source>
</evidence>
<sequence length="151" mass="16863">MVDLGGDVIDRRGKCIVMMIKPPRCAATIFWGFAFTGLRPRHTLELEGCFCPLDLSVAKLHSLCRKETNMAHKPKPDPNSNTARAEDIIYQLLSGHNPLNGYLFNSRNSLHPPALTSARLNQLPTASCTASSWKKYRKLKKNSSLNGVIWI</sequence>
<gene>
    <name evidence="1" type="ORF">O181_057813</name>
</gene>
<dbReference type="EMBL" id="AVOT02026399">
    <property type="protein sequence ID" value="MBW0518098.1"/>
    <property type="molecule type" value="Genomic_DNA"/>
</dbReference>
<evidence type="ECO:0000313" key="2">
    <source>
        <dbReference type="Proteomes" id="UP000765509"/>
    </source>
</evidence>
<protein>
    <submittedName>
        <fullName evidence="1">Uncharacterized protein</fullName>
    </submittedName>
</protein>
<keyword evidence="2" id="KW-1185">Reference proteome</keyword>
<reference evidence="1" key="1">
    <citation type="submission" date="2021-03" db="EMBL/GenBank/DDBJ databases">
        <title>Draft genome sequence of rust myrtle Austropuccinia psidii MF-1, a brazilian biotype.</title>
        <authorList>
            <person name="Quecine M.C."/>
            <person name="Pachon D.M.R."/>
            <person name="Bonatelli M.L."/>
            <person name="Correr F.H."/>
            <person name="Franceschini L.M."/>
            <person name="Leite T.F."/>
            <person name="Margarido G.R.A."/>
            <person name="Almeida C.A."/>
            <person name="Ferrarezi J.A."/>
            <person name="Labate C.A."/>
        </authorList>
    </citation>
    <scope>NUCLEOTIDE SEQUENCE</scope>
    <source>
        <strain evidence="1">MF-1</strain>
    </source>
</reference>
<accession>A0A9Q3EFP3</accession>
<dbReference type="Proteomes" id="UP000765509">
    <property type="component" value="Unassembled WGS sequence"/>
</dbReference>